<reference evidence="1" key="1">
    <citation type="submission" date="2018-02" db="EMBL/GenBank/DDBJ databases">
        <title>Rhizophora mucronata_Transcriptome.</title>
        <authorList>
            <person name="Meera S.P."/>
            <person name="Sreeshan A."/>
            <person name="Augustine A."/>
        </authorList>
    </citation>
    <scope>NUCLEOTIDE SEQUENCE</scope>
    <source>
        <tissue evidence="1">Leaf</tissue>
    </source>
</reference>
<dbReference type="AlphaFoldDB" id="A0A2P2K1M1"/>
<accession>A0A2P2K1M1</accession>
<proteinExistence type="predicted"/>
<organism evidence="1">
    <name type="scientific">Rhizophora mucronata</name>
    <name type="common">Asiatic mangrove</name>
    <dbReference type="NCBI Taxonomy" id="61149"/>
    <lineage>
        <taxon>Eukaryota</taxon>
        <taxon>Viridiplantae</taxon>
        <taxon>Streptophyta</taxon>
        <taxon>Embryophyta</taxon>
        <taxon>Tracheophyta</taxon>
        <taxon>Spermatophyta</taxon>
        <taxon>Magnoliopsida</taxon>
        <taxon>eudicotyledons</taxon>
        <taxon>Gunneridae</taxon>
        <taxon>Pentapetalae</taxon>
        <taxon>rosids</taxon>
        <taxon>fabids</taxon>
        <taxon>Malpighiales</taxon>
        <taxon>Rhizophoraceae</taxon>
        <taxon>Rhizophora</taxon>
    </lineage>
</organism>
<evidence type="ECO:0000313" key="1">
    <source>
        <dbReference type="EMBL" id="MBW99623.1"/>
    </source>
</evidence>
<dbReference type="EMBL" id="GGEC01019140">
    <property type="protein sequence ID" value="MBW99623.1"/>
    <property type="molecule type" value="Transcribed_RNA"/>
</dbReference>
<sequence>MPLELIIPAYLTTKTAEHPSQLFVGMKVCELQKLLLNL</sequence>
<protein>
    <submittedName>
        <fullName evidence="1">Uncharacterized protein</fullName>
    </submittedName>
</protein>
<name>A0A2P2K1M1_RHIMU</name>